<dbReference type="SMART" id="SM00320">
    <property type="entry name" value="WD40"/>
    <property type="match status" value="4"/>
</dbReference>
<dbReference type="OrthoDB" id="2305498at2759"/>
<comment type="caution">
    <text evidence="4">The sequence shown here is derived from an EMBL/GenBank/DDBJ whole genome shotgun (WGS) entry which is preliminary data.</text>
</comment>
<keyword evidence="1 3" id="KW-0853">WD repeat</keyword>
<sequence>MRTKWPNCGRYPAVNIPENKINWRNVCLGWEKIEDVWKNNKGSMIEFSNNRDFAGVVDCCLLYDNGNKLVTGSRNKSLQIFDLEKLQNKIPFLANVQASAKTNAHSGWIWCMEERQGKLATGSWDTSIKIWDLNNIEEAETSFKAESPILCLRNEEHKILAGSFHKKLYTFDKRVDGECCKSFRMHTRPILAIDCCDKYVITGSEEGTIKILDRRLLKSPLKVITLPKQDEKVVYPTAICYNGYTCWVGDSMGNLTLINAANNFETENSINALDKRRIGTILERSGGIFVAGGRQQNRSYVNIYTPTNKPTPIASIEYTQEISRISEMNGTLAIGLTDGGIKIWRPALDVN</sequence>
<dbReference type="PANTHER" id="PTHR22847:SF637">
    <property type="entry name" value="WD REPEAT DOMAIN 5B"/>
    <property type="match status" value="1"/>
</dbReference>
<name>A0A7I8WAN8_9ANNE</name>
<dbReference type="InterPro" id="IPR001680">
    <property type="entry name" value="WD40_rpt"/>
</dbReference>
<accession>A0A7I8WAN8</accession>
<dbReference type="GO" id="GO:1990234">
    <property type="term" value="C:transferase complex"/>
    <property type="evidence" value="ECO:0007669"/>
    <property type="project" value="UniProtKB-ARBA"/>
</dbReference>
<keyword evidence="2" id="KW-0677">Repeat</keyword>
<protein>
    <submittedName>
        <fullName evidence="4">DgyrCDS13417</fullName>
    </submittedName>
</protein>
<evidence type="ECO:0000256" key="2">
    <source>
        <dbReference type="ARBA" id="ARBA00022737"/>
    </source>
</evidence>
<keyword evidence="5" id="KW-1185">Reference proteome</keyword>
<dbReference type="Pfam" id="PF00400">
    <property type="entry name" value="WD40"/>
    <property type="match status" value="2"/>
</dbReference>
<proteinExistence type="predicted"/>
<dbReference type="SUPFAM" id="SSF50978">
    <property type="entry name" value="WD40 repeat-like"/>
    <property type="match status" value="1"/>
</dbReference>
<dbReference type="Proteomes" id="UP000549394">
    <property type="component" value="Unassembled WGS sequence"/>
</dbReference>
<evidence type="ECO:0000256" key="1">
    <source>
        <dbReference type="ARBA" id="ARBA00022574"/>
    </source>
</evidence>
<dbReference type="PANTHER" id="PTHR22847">
    <property type="entry name" value="WD40 REPEAT PROTEIN"/>
    <property type="match status" value="1"/>
</dbReference>
<evidence type="ECO:0000256" key="3">
    <source>
        <dbReference type="PROSITE-ProRule" id="PRU00221"/>
    </source>
</evidence>
<dbReference type="EMBL" id="CAJFCJ010000025">
    <property type="protein sequence ID" value="CAD5125174.1"/>
    <property type="molecule type" value="Genomic_DNA"/>
</dbReference>
<dbReference type="InterPro" id="IPR015943">
    <property type="entry name" value="WD40/YVTN_repeat-like_dom_sf"/>
</dbReference>
<dbReference type="AlphaFoldDB" id="A0A7I8WAN8"/>
<dbReference type="PROSITE" id="PS00678">
    <property type="entry name" value="WD_REPEATS_1"/>
    <property type="match status" value="1"/>
</dbReference>
<gene>
    <name evidence="4" type="ORF">DGYR_LOCUS12601</name>
</gene>
<dbReference type="PROSITE" id="PS50082">
    <property type="entry name" value="WD_REPEATS_2"/>
    <property type="match status" value="1"/>
</dbReference>
<feature type="repeat" description="WD" evidence="3">
    <location>
        <begin position="119"/>
        <end position="141"/>
    </location>
</feature>
<evidence type="ECO:0000313" key="5">
    <source>
        <dbReference type="Proteomes" id="UP000549394"/>
    </source>
</evidence>
<evidence type="ECO:0000313" key="4">
    <source>
        <dbReference type="EMBL" id="CAD5125174.1"/>
    </source>
</evidence>
<dbReference type="Gene3D" id="2.130.10.10">
    <property type="entry name" value="YVTN repeat-like/Quinoprotein amine dehydrogenase"/>
    <property type="match status" value="1"/>
</dbReference>
<organism evidence="4 5">
    <name type="scientific">Dimorphilus gyrociliatus</name>
    <dbReference type="NCBI Taxonomy" id="2664684"/>
    <lineage>
        <taxon>Eukaryota</taxon>
        <taxon>Metazoa</taxon>
        <taxon>Spiralia</taxon>
        <taxon>Lophotrochozoa</taxon>
        <taxon>Annelida</taxon>
        <taxon>Polychaeta</taxon>
        <taxon>Polychaeta incertae sedis</taxon>
        <taxon>Dinophilidae</taxon>
        <taxon>Dimorphilus</taxon>
    </lineage>
</organism>
<dbReference type="InterPro" id="IPR019775">
    <property type="entry name" value="WD40_repeat_CS"/>
</dbReference>
<dbReference type="InterPro" id="IPR036322">
    <property type="entry name" value="WD40_repeat_dom_sf"/>
</dbReference>
<reference evidence="4 5" key="1">
    <citation type="submission" date="2020-08" db="EMBL/GenBank/DDBJ databases">
        <authorList>
            <person name="Hejnol A."/>
        </authorList>
    </citation>
    <scope>NUCLEOTIDE SEQUENCE [LARGE SCALE GENOMIC DNA]</scope>
</reference>